<name>A0A4Z1NUN6_9PEZI</name>
<keyword evidence="3" id="KW-1185">Reference proteome</keyword>
<organism evidence="2 3">
    <name type="scientific">Venturia nashicola</name>
    <dbReference type="NCBI Taxonomy" id="86259"/>
    <lineage>
        <taxon>Eukaryota</taxon>
        <taxon>Fungi</taxon>
        <taxon>Dikarya</taxon>
        <taxon>Ascomycota</taxon>
        <taxon>Pezizomycotina</taxon>
        <taxon>Dothideomycetes</taxon>
        <taxon>Pleosporomycetidae</taxon>
        <taxon>Venturiales</taxon>
        <taxon>Venturiaceae</taxon>
        <taxon>Venturia</taxon>
    </lineage>
</organism>
<proteinExistence type="predicted"/>
<protein>
    <submittedName>
        <fullName evidence="2">Uncharacterized protein</fullName>
    </submittedName>
</protein>
<dbReference type="EMBL" id="SNSC02000022">
    <property type="protein sequence ID" value="TID14696.1"/>
    <property type="molecule type" value="Genomic_DNA"/>
</dbReference>
<dbReference type="AlphaFoldDB" id="A0A4Z1NUN6"/>
<keyword evidence="1" id="KW-0812">Transmembrane</keyword>
<sequence>MLALPGRLCRGLIFLVFLCSFTVDLLMPLQTFVLSCSPLNSLAGPLDSFPDLADAAGTTESGTLTDCTIAFIAGACIVCACTMGACIAGSAGTCAARVLALSL</sequence>
<feature type="transmembrane region" description="Helical" evidence="1">
    <location>
        <begin position="69"/>
        <end position="100"/>
    </location>
</feature>
<feature type="transmembrane region" description="Helical" evidence="1">
    <location>
        <begin position="12"/>
        <end position="33"/>
    </location>
</feature>
<evidence type="ECO:0000313" key="2">
    <source>
        <dbReference type="EMBL" id="TID14696.1"/>
    </source>
</evidence>
<comment type="caution">
    <text evidence="2">The sequence shown here is derived from an EMBL/GenBank/DDBJ whole genome shotgun (WGS) entry which is preliminary data.</text>
</comment>
<dbReference type="Proteomes" id="UP000298493">
    <property type="component" value="Unassembled WGS sequence"/>
</dbReference>
<accession>A0A4Z1NUN6</accession>
<keyword evidence="1" id="KW-1133">Transmembrane helix</keyword>
<evidence type="ECO:0000256" key="1">
    <source>
        <dbReference type="SAM" id="Phobius"/>
    </source>
</evidence>
<keyword evidence="1" id="KW-0472">Membrane</keyword>
<evidence type="ECO:0000313" key="3">
    <source>
        <dbReference type="Proteomes" id="UP000298493"/>
    </source>
</evidence>
<reference evidence="2 3" key="1">
    <citation type="submission" date="2019-04" db="EMBL/GenBank/DDBJ databases">
        <title>High contiguity whole genome sequence and gene annotation resource for two Venturia nashicola isolates.</title>
        <authorList>
            <person name="Prokchorchik M."/>
            <person name="Won K."/>
            <person name="Lee Y."/>
            <person name="Choi E.D."/>
            <person name="Segonzac C."/>
            <person name="Sohn K.H."/>
        </authorList>
    </citation>
    <scope>NUCLEOTIDE SEQUENCE [LARGE SCALE GENOMIC DNA]</scope>
    <source>
        <strain evidence="2 3">PRI2</strain>
    </source>
</reference>
<gene>
    <name evidence="2" type="ORF">E6O75_ATG08842</name>
</gene>